<dbReference type="AlphaFoldDB" id="A0AAV7SXV2"/>
<gene>
    <name evidence="1" type="ORF">NDU88_000843</name>
</gene>
<dbReference type="EMBL" id="JANPWB010000007">
    <property type="protein sequence ID" value="KAJ1168931.1"/>
    <property type="molecule type" value="Genomic_DNA"/>
</dbReference>
<sequence>MYQLRHAARPGRIMYHLRQLQAWARHVPPETAARPGRVMYQLRHAARPGRAMYYLKHAAGLGVSSTS</sequence>
<evidence type="ECO:0000313" key="2">
    <source>
        <dbReference type="Proteomes" id="UP001066276"/>
    </source>
</evidence>
<reference evidence="1" key="1">
    <citation type="journal article" date="2022" name="bioRxiv">
        <title>Sequencing and chromosome-scale assembly of the giantPleurodeles waltlgenome.</title>
        <authorList>
            <person name="Brown T."/>
            <person name="Elewa A."/>
            <person name="Iarovenko S."/>
            <person name="Subramanian E."/>
            <person name="Araus A.J."/>
            <person name="Petzold A."/>
            <person name="Susuki M."/>
            <person name="Suzuki K.-i.T."/>
            <person name="Hayashi T."/>
            <person name="Toyoda A."/>
            <person name="Oliveira C."/>
            <person name="Osipova E."/>
            <person name="Leigh N.D."/>
            <person name="Simon A."/>
            <person name="Yun M.H."/>
        </authorList>
    </citation>
    <scope>NUCLEOTIDE SEQUENCE</scope>
    <source>
        <strain evidence="1">20211129_DDA</strain>
        <tissue evidence="1">Liver</tissue>
    </source>
</reference>
<comment type="caution">
    <text evidence="1">The sequence shown here is derived from an EMBL/GenBank/DDBJ whole genome shotgun (WGS) entry which is preliminary data.</text>
</comment>
<dbReference type="Proteomes" id="UP001066276">
    <property type="component" value="Chromosome 4_1"/>
</dbReference>
<keyword evidence="2" id="KW-1185">Reference proteome</keyword>
<accession>A0AAV7SXV2</accession>
<proteinExistence type="predicted"/>
<name>A0AAV7SXV2_PLEWA</name>
<evidence type="ECO:0000313" key="1">
    <source>
        <dbReference type="EMBL" id="KAJ1168931.1"/>
    </source>
</evidence>
<protein>
    <submittedName>
        <fullName evidence="1">Uncharacterized protein</fullName>
    </submittedName>
</protein>
<organism evidence="1 2">
    <name type="scientific">Pleurodeles waltl</name>
    <name type="common">Iberian ribbed newt</name>
    <dbReference type="NCBI Taxonomy" id="8319"/>
    <lineage>
        <taxon>Eukaryota</taxon>
        <taxon>Metazoa</taxon>
        <taxon>Chordata</taxon>
        <taxon>Craniata</taxon>
        <taxon>Vertebrata</taxon>
        <taxon>Euteleostomi</taxon>
        <taxon>Amphibia</taxon>
        <taxon>Batrachia</taxon>
        <taxon>Caudata</taxon>
        <taxon>Salamandroidea</taxon>
        <taxon>Salamandridae</taxon>
        <taxon>Pleurodelinae</taxon>
        <taxon>Pleurodeles</taxon>
    </lineage>
</organism>